<name>A0A0L8M5F6_STRVG</name>
<comment type="caution">
    <text evidence="1">The sequence shown here is derived from an EMBL/GenBank/DDBJ whole genome shotgun (WGS) entry which is preliminary data.</text>
</comment>
<protein>
    <submittedName>
        <fullName evidence="1">Uncharacterized protein</fullName>
    </submittedName>
</protein>
<sequence length="88" mass="9938">MLSVVAVTMGDGRRYRARGPACVERLDGFSEAICTFLWIYVVGLVDFDPTQLDQGECERLDVPVQLDVFDGTFSEDVHLSRVRGQREQ</sequence>
<dbReference type="Proteomes" id="UP000037084">
    <property type="component" value="Unassembled WGS sequence"/>
</dbReference>
<gene>
    <name evidence="1" type="ORF">ADK75_30715</name>
</gene>
<dbReference type="PATRIC" id="fig|1961.12.peg.6813"/>
<reference evidence="2" key="1">
    <citation type="submission" date="2015-07" db="EMBL/GenBank/DDBJ databases">
        <authorList>
            <consortium name="Consortium for Microbial Forensics and Genomics (microFORGE)"/>
            <person name="Knight B.M."/>
            <person name="Roberts D.P."/>
            <person name="Lin D."/>
            <person name="Hari K."/>
            <person name="Fletcher J."/>
            <person name="Melcher U."/>
            <person name="Blagden T."/>
            <person name="Winegar R.A."/>
        </authorList>
    </citation>
    <scope>NUCLEOTIDE SEQUENCE [LARGE SCALE GENOMIC DNA]</scope>
    <source>
        <strain evidence="2">NRRL B-1447</strain>
    </source>
</reference>
<accession>A0A0L8M5F6</accession>
<evidence type="ECO:0000313" key="1">
    <source>
        <dbReference type="EMBL" id="KOG45642.1"/>
    </source>
</evidence>
<dbReference type="EMBL" id="LGUV01000362">
    <property type="protein sequence ID" value="KOG45642.1"/>
    <property type="molecule type" value="Genomic_DNA"/>
</dbReference>
<proteinExistence type="predicted"/>
<organism evidence="1 2">
    <name type="scientific">Streptomyces virginiae</name>
    <name type="common">Streptomyces cinnamonensis</name>
    <dbReference type="NCBI Taxonomy" id="1961"/>
    <lineage>
        <taxon>Bacteria</taxon>
        <taxon>Bacillati</taxon>
        <taxon>Actinomycetota</taxon>
        <taxon>Actinomycetes</taxon>
        <taxon>Kitasatosporales</taxon>
        <taxon>Streptomycetaceae</taxon>
        <taxon>Streptomyces</taxon>
    </lineage>
</organism>
<dbReference type="AlphaFoldDB" id="A0A0L8M5F6"/>
<evidence type="ECO:0000313" key="2">
    <source>
        <dbReference type="Proteomes" id="UP000037084"/>
    </source>
</evidence>